<dbReference type="InterPro" id="IPR002213">
    <property type="entry name" value="UDP_glucos_trans"/>
</dbReference>
<keyword evidence="7" id="KW-1185">Reference proteome</keyword>
<dbReference type="Proteomes" id="UP000199629">
    <property type="component" value="Unassembled WGS sequence"/>
</dbReference>
<evidence type="ECO:0000256" key="3">
    <source>
        <dbReference type="ARBA" id="ARBA00022679"/>
    </source>
</evidence>
<dbReference type="AlphaFoldDB" id="A0A1C4UNW0"/>
<dbReference type="GO" id="GO:0017000">
    <property type="term" value="P:antibiotic biosynthetic process"/>
    <property type="evidence" value="ECO:0007669"/>
    <property type="project" value="UniProtKB-ARBA"/>
</dbReference>
<evidence type="ECO:0000313" key="7">
    <source>
        <dbReference type="Proteomes" id="UP000199629"/>
    </source>
</evidence>
<sequence>MRVLIVAAPLQGHLLPLVPLGLAWRDAGHDVLVATGGDALAVDLGGLPAHDVAPGFAFGRIAGRVLLRHPLLARRELAGRAGAAVVGELFGAANATFVDAVVALARRERPDLIVYEPLAVAGAVAAERVGIPGVLQENNLFPAADLVAAVAASGPMRRHRIGAPAATITVSPPSLTGPRPGLPMRAVPHSGGGEVPDWLLRAGERPRVVVSRSTVAGPGGGDPTAAIVAAAPTVDADIVLVRPPGRLPRLPANVRTVGRVPLDRVLPHATACVHHGGAGSVLGALAAGVPQLVVPGPGDRRHNAEVVARRGAGLGVAARAITPDVLARLVTDAALARAAREVRDEMAAMPPPSAVVADLTALLP</sequence>
<comment type="similarity">
    <text evidence="1">Belongs to the glycosyltransferase 28 family.</text>
</comment>
<feature type="domain" description="Erythromycin biosynthesis protein CIII-like N-terminal" evidence="5">
    <location>
        <begin position="23"/>
        <end position="211"/>
    </location>
</feature>
<evidence type="ECO:0000256" key="1">
    <source>
        <dbReference type="ARBA" id="ARBA00006962"/>
    </source>
</evidence>
<gene>
    <name evidence="6" type="ORF">GA0070214_101873</name>
</gene>
<proteinExistence type="inferred from homology"/>
<evidence type="ECO:0000313" key="6">
    <source>
        <dbReference type="EMBL" id="SCE73334.1"/>
    </source>
</evidence>
<keyword evidence="3 6" id="KW-0808">Transferase</keyword>
<keyword evidence="2" id="KW-0328">Glycosyltransferase</keyword>
<dbReference type="SUPFAM" id="SSF53756">
    <property type="entry name" value="UDP-Glycosyltransferase/glycogen phosphorylase"/>
    <property type="match status" value="1"/>
</dbReference>
<dbReference type="InterPro" id="IPR048284">
    <property type="entry name" value="EryCIII-like_N"/>
</dbReference>
<protein>
    <submittedName>
        <fullName evidence="6">UDP:flavonoid glycosyltransferase YjiC, YdhE family</fullName>
    </submittedName>
</protein>
<dbReference type="Pfam" id="PF21036">
    <property type="entry name" value="EryCIII-like_N"/>
    <property type="match status" value="1"/>
</dbReference>
<dbReference type="GO" id="GO:0016758">
    <property type="term" value="F:hexosyltransferase activity"/>
    <property type="evidence" value="ECO:0007669"/>
    <property type="project" value="UniProtKB-ARBA"/>
</dbReference>
<name>A0A1C4UNW0_9ACTN</name>
<dbReference type="PANTHER" id="PTHR48050">
    <property type="entry name" value="STEROL 3-BETA-GLUCOSYLTRANSFERASE"/>
    <property type="match status" value="1"/>
</dbReference>
<dbReference type="GO" id="GO:0008194">
    <property type="term" value="F:UDP-glycosyltransferase activity"/>
    <property type="evidence" value="ECO:0007669"/>
    <property type="project" value="InterPro"/>
</dbReference>
<dbReference type="CDD" id="cd03784">
    <property type="entry name" value="GT1_Gtf-like"/>
    <property type="match status" value="1"/>
</dbReference>
<evidence type="ECO:0000256" key="2">
    <source>
        <dbReference type="ARBA" id="ARBA00022676"/>
    </source>
</evidence>
<dbReference type="RefSeq" id="WP_091259194.1">
    <property type="nucleotide sequence ID" value="NZ_FMCS01000001.1"/>
</dbReference>
<reference evidence="7" key="1">
    <citation type="submission" date="2016-06" db="EMBL/GenBank/DDBJ databases">
        <authorList>
            <person name="Varghese N."/>
            <person name="Submissions Spin"/>
        </authorList>
    </citation>
    <scope>NUCLEOTIDE SEQUENCE [LARGE SCALE GENOMIC DNA]</scope>
    <source>
        <strain evidence="7">DSM 45246</strain>
    </source>
</reference>
<dbReference type="Pfam" id="PF06722">
    <property type="entry name" value="EryCIII-like_C"/>
    <property type="match status" value="1"/>
</dbReference>
<dbReference type="InterPro" id="IPR010610">
    <property type="entry name" value="EryCIII-like_C"/>
</dbReference>
<dbReference type="PANTHER" id="PTHR48050:SF13">
    <property type="entry name" value="STEROL 3-BETA-GLUCOSYLTRANSFERASE UGT80A2"/>
    <property type="match status" value="1"/>
</dbReference>
<dbReference type="InterPro" id="IPR050426">
    <property type="entry name" value="Glycosyltransferase_28"/>
</dbReference>
<dbReference type="Gene3D" id="3.40.50.2000">
    <property type="entry name" value="Glycogen Phosphorylase B"/>
    <property type="match status" value="2"/>
</dbReference>
<evidence type="ECO:0000259" key="5">
    <source>
        <dbReference type="Pfam" id="PF21036"/>
    </source>
</evidence>
<evidence type="ECO:0000259" key="4">
    <source>
        <dbReference type="Pfam" id="PF06722"/>
    </source>
</evidence>
<organism evidence="6 7">
    <name type="scientific">Micromonospora chaiyaphumensis</name>
    <dbReference type="NCBI Taxonomy" id="307119"/>
    <lineage>
        <taxon>Bacteria</taxon>
        <taxon>Bacillati</taxon>
        <taxon>Actinomycetota</taxon>
        <taxon>Actinomycetes</taxon>
        <taxon>Micromonosporales</taxon>
        <taxon>Micromonosporaceae</taxon>
        <taxon>Micromonospora</taxon>
    </lineage>
</organism>
<dbReference type="EMBL" id="FMCS01000001">
    <property type="protein sequence ID" value="SCE73334.1"/>
    <property type="molecule type" value="Genomic_DNA"/>
</dbReference>
<accession>A0A1C4UNW0</accession>
<feature type="domain" description="Erythromycin biosynthesis protein CIII-like C-terminal" evidence="4">
    <location>
        <begin position="227"/>
        <end position="362"/>
    </location>
</feature>